<evidence type="ECO:0000256" key="1">
    <source>
        <dbReference type="ARBA" id="ARBA00004123"/>
    </source>
</evidence>
<evidence type="ECO:0000256" key="4">
    <source>
        <dbReference type="ARBA" id="ARBA00023015"/>
    </source>
</evidence>
<comment type="function">
    <text evidence="9">Component of the Mediator complex, a coactivator involved in the regulated transcription of nearly all RNA polymerase II-dependent genes. Mediator functions as a bridge to convey information from gene-specific regulatory proteins to the basal RNA polymerase II transcription machinery. Mediator is recruited to promoters by direct interactions with regulatory proteins and serves as a scaffold for the assembly of a functional preinitiation complex with RNA polymerase II and the general transcription factors.</text>
</comment>
<keyword evidence="4 9" id="KW-0805">Transcription regulation</keyword>
<dbReference type="Pfam" id="PF20719">
    <property type="entry name" value="Med16_C"/>
    <property type="match status" value="1"/>
</dbReference>
<dbReference type="OrthoDB" id="4139168at2759"/>
<dbReference type="EMBL" id="LPNM01000005">
    <property type="protein sequence ID" value="OEJ88564.1"/>
    <property type="molecule type" value="Genomic_DNA"/>
</dbReference>
<evidence type="ECO:0000256" key="10">
    <source>
        <dbReference type="SAM" id="MobiDB-lite"/>
    </source>
</evidence>
<dbReference type="GO" id="GO:0045893">
    <property type="term" value="P:positive regulation of DNA-templated transcription"/>
    <property type="evidence" value="ECO:0007669"/>
    <property type="project" value="TreeGrafter"/>
</dbReference>
<comment type="similarity">
    <text evidence="2 9">Belongs to the Mediator complex subunit 16 family.</text>
</comment>
<evidence type="ECO:0000256" key="6">
    <source>
        <dbReference type="ARBA" id="ARBA00023163"/>
    </source>
</evidence>
<keyword evidence="5 9" id="KW-0010">Activator</keyword>
<accession>A0A1E5RNV4</accession>
<evidence type="ECO:0000259" key="12">
    <source>
        <dbReference type="Pfam" id="PF20719"/>
    </source>
</evidence>
<evidence type="ECO:0000256" key="3">
    <source>
        <dbReference type="ARBA" id="ARBA00019614"/>
    </source>
</evidence>
<feature type="compositionally biased region" description="Polar residues" evidence="10">
    <location>
        <begin position="69"/>
        <end position="83"/>
    </location>
</feature>
<feature type="domain" description="Mediator complex subunit Med16 N-terminal" evidence="11">
    <location>
        <begin position="168"/>
        <end position="481"/>
    </location>
</feature>
<dbReference type="GO" id="GO:0016592">
    <property type="term" value="C:mediator complex"/>
    <property type="evidence" value="ECO:0007669"/>
    <property type="project" value="InterPro"/>
</dbReference>
<dbReference type="STRING" id="56408.A0A1E5RNV4"/>
<evidence type="ECO:0000256" key="5">
    <source>
        <dbReference type="ARBA" id="ARBA00023159"/>
    </source>
</evidence>
<evidence type="ECO:0000256" key="7">
    <source>
        <dbReference type="ARBA" id="ARBA00023242"/>
    </source>
</evidence>
<evidence type="ECO:0000256" key="8">
    <source>
        <dbReference type="ARBA" id="ARBA00032015"/>
    </source>
</evidence>
<gene>
    <name evidence="9" type="primary">MED16</name>
    <name evidence="13" type="ORF">AWRI3579_g581</name>
</gene>
<dbReference type="InterPro" id="IPR048338">
    <property type="entry name" value="Mediator_Med16"/>
</dbReference>
<evidence type="ECO:0000256" key="2">
    <source>
        <dbReference type="ARBA" id="ARBA00006543"/>
    </source>
</evidence>
<protein>
    <recommendedName>
        <fullName evidence="3 9">Mediator of RNA polymerase II transcription subunit 16</fullName>
    </recommendedName>
    <alternativeName>
        <fullName evidence="8 9">Mediator complex subunit 16</fullName>
    </alternativeName>
</protein>
<dbReference type="PANTHER" id="PTHR13224">
    <property type="entry name" value="THYROID HORMONE RECEPTOR-ASSOCIATED PROTEIN-RELATED"/>
    <property type="match status" value="1"/>
</dbReference>
<comment type="caution">
    <text evidence="13">The sequence shown here is derived from an EMBL/GenBank/DDBJ whole genome shotgun (WGS) entry which is preliminary data.</text>
</comment>
<dbReference type="PANTHER" id="PTHR13224:SF6">
    <property type="entry name" value="MEDIATOR OF RNA POLYMERASE II TRANSCRIPTION SUBUNIT 16"/>
    <property type="match status" value="1"/>
</dbReference>
<sequence length="965" mass="109766">MPYNENLVSWSKNGIILYAKGSAVALTFFESINGTNWRLHPEKYYNLGTYENNKLNNSHAFKDSEQKRSQNQSPVSNPPKTSKLNFNISRIEFSNWGSLSGDLVAVADEIGTLSILMVGVDAGGVSTLDHMAMLFQDSMIKNSSIKDTQNHSAIKNLELLDGPEKVQSNHFTNLYSTAILDLQWVCSTKQFMTSRLNAGWKNPNPGSGPAVSKLSFNSLPSFGVYHPQFIKYSCACIRRNGEFSLWYQFSNSKETKKQTLRVAENEWLDNAELAHCKENNVFYLTTYSNLDNLVSVYRISINWNSQQQQQQKQQDPQQQQQQSLEDPTLNCEKIFEMTPSRMHGDEIINLVKCSLLSRSYDANSDADLLLIYEIAGKRTSIVKRYSIQKTAPTALFTNILLKDSTHLVNTASFYQPKFVEDISIDDIVESVQYQYIQNVVHFRLASGKSKMFRKGSWKEFVYNEQIVSDQVSPLEAGFSFPVLPTNLEWCTLSPLACGLLYKIQGDPLLHYTPYLSDKLTITENKIISLAYNFVSCTHKSCMGEDATIAIQTYLMALNNTEKREQIIMAIVQTCFNFFGFLPNSAKEVVERIIITKPMQKLMLLQLELSGVFENSSRVYLMSRSIMCFRDILFAFNTVVRNAQMMIQHSATMSAQNNGGKLYQFSFSKQDLFFSLLPISKWFVKYVTFLMQQLLFVMNNSSDENNLFALSVISGKVTRVLLLAILQEINKIKKLVTKFPETAYPALNDSSIFLLKVFEDSPVSFEKFETFLVDINNKIKKNDDALLEAPANSTTAHELSSREAYILMKGTIPRKFSYFKDIVLSETFNKVIPEIDAANLFFTDTSNLKLFADEFYNKKYFQLLQPINEGLIVENEKIRMESSASFSNMDFDDVTKEPLYFNNNPADGNQNAAKDKYKRCVRCGNITMAGYVIPKSKTVVATSISTRRWCSVYSKTCTCSGMLHEI</sequence>
<reference evidence="14" key="1">
    <citation type="journal article" date="2016" name="Genome Announc.">
        <title>Genome sequences of three species of Hanseniaspora isolated from spontaneous wine fermentations.</title>
        <authorList>
            <person name="Sternes P.R."/>
            <person name="Lee D."/>
            <person name="Kutyna D.R."/>
            <person name="Borneman A.R."/>
        </authorList>
    </citation>
    <scope>NUCLEOTIDE SEQUENCE [LARGE SCALE GENOMIC DNA]</scope>
    <source>
        <strain evidence="14">AWRI3579</strain>
    </source>
</reference>
<organism evidence="13 14">
    <name type="scientific">Hanseniaspora osmophila</name>
    <dbReference type="NCBI Taxonomy" id="56408"/>
    <lineage>
        <taxon>Eukaryota</taxon>
        <taxon>Fungi</taxon>
        <taxon>Dikarya</taxon>
        <taxon>Ascomycota</taxon>
        <taxon>Saccharomycotina</taxon>
        <taxon>Saccharomycetes</taxon>
        <taxon>Saccharomycodales</taxon>
        <taxon>Saccharomycodaceae</taxon>
        <taxon>Hanseniaspora</taxon>
    </lineage>
</organism>
<dbReference type="Proteomes" id="UP000095728">
    <property type="component" value="Unassembled WGS sequence"/>
</dbReference>
<dbReference type="FunCoup" id="A0A1E5RNV4">
    <property type="interactions" value="288"/>
</dbReference>
<evidence type="ECO:0000259" key="11">
    <source>
        <dbReference type="Pfam" id="PF11635"/>
    </source>
</evidence>
<feature type="region of interest" description="Disordered" evidence="10">
    <location>
        <begin position="62"/>
        <end position="83"/>
    </location>
</feature>
<proteinExistence type="inferred from homology"/>
<keyword evidence="6 9" id="KW-0804">Transcription</keyword>
<evidence type="ECO:0000256" key="9">
    <source>
        <dbReference type="RuleBase" id="RU364149"/>
    </source>
</evidence>
<dbReference type="InterPro" id="IPR021665">
    <property type="entry name" value="Mediator_Med16_N"/>
</dbReference>
<evidence type="ECO:0000313" key="13">
    <source>
        <dbReference type="EMBL" id="OEJ88564.1"/>
    </source>
</evidence>
<feature type="domain" description="Mediator complex subunit 16 C-terminal" evidence="12">
    <location>
        <begin position="826"/>
        <end position="963"/>
    </location>
</feature>
<evidence type="ECO:0000313" key="14">
    <source>
        <dbReference type="Proteomes" id="UP000095728"/>
    </source>
</evidence>
<keyword evidence="14" id="KW-1185">Reference proteome</keyword>
<dbReference type="InterPro" id="IPR048339">
    <property type="entry name" value="Mediator_Med16_C"/>
</dbReference>
<keyword evidence="7 9" id="KW-0539">Nucleus</keyword>
<dbReference type="Pfam" id="PF11635">
    <property type="entry name" value="Med16_N"/>
    <property type="match status" value="1"/>
</dbReference>
<comment type="subcellular location">
    <subcellularLocation>
        <location evidence="1 9">Nucleus</location>
    </subcellularLocation>
</comment>
<dbReference type="InParanoid" id="A0A1E5RNV4"/>
<name>A0A1E5RNV4_9ASCO</name>
<comment type="subunit">
    <text evidence="9">Component of the Mediator complex.</text>
</comment>
<dbReference type="AlphaFoldDB" id="A0A1E5RNV4"/>